<feature type="compositionally biased region" description="Low complexity" evidence="1">
    <location>
        <begin position="37"/>
        <end position="60"/>
    </location>
</feature>
<dbReference type="AlphaFoldDB" id="A0A436ZYN5"/>
<dbReference type="Proteomes" id="UP000283090">
    <property type="component" value="Unassembled WGS sequence"/>
</dbReference>
<protein>
    <submittedName>
        <fullName evidence="2">Uncharacterized protein</fullName>
    </submittedName>
</protein>
<sequence>MRTRRRHHSSLYKVNDKMHHGFRHPEAHMETLTMFPTTPASTASSSISITTPTSIPATTPEPRTHQKIPRRWYKGDCFPVEPQARNTKTNAGSQSTTNPS</sequence>
<dbReference type="RefSeq" id="XP_067489436.1">
    <property type="nucleotide sequence ID" value="XM_067634957.1"/>
</dbReference>
<evidence type="ECO:0000313" key="3">
    <source>
        <dbReference type="Proteomes" id="UP000283090"/>
    </source>
</evidence>
<comment type="caution">
    <text evidence="2">The sequence shown here is derived from an EMBL/GenBank/DDBJ whole genome shotgun (WGS) entry which is preliminary data.</text>
</comment>
<proteinExistence type="predicted"/>
<evidence type="ECO:0000256" key="1">
    <source>
        <dbReference type="SAM" id="MobiDB-lite"/>
    </source>
</evidence>
<feature type="region of interest" description="Disordered" evidence="1">
    <location>
        <begin position="1"/>
        <end position="21"/>
    </location>
</feature>
<feature type="region of interest" description="Disordered" evidence="1">
    <location>
        <begin position="37"/>
        <end position="100"/>
    </location>
</feature>
<keyword evidence="3" id="KW-1185">Reference proteome</keyword>
<dbReference type="EMBL" id="SAEB01000007">
    <property type="protein sequence ID" value="RVD83892.1"/>
    <property type="molecule type" value="Genomic_DNA"/>
</dbReference>
<organism evidence="2 3">
    <name type="scientific">Arthrobotrys flagrans</name>
    <name type="common">Nematode-trapping fungus</name>
    <name type="synonym">Trichothecium flagrans</name>
    <dbReference type="NCBI Taxonomy" id="97331"/>
    <lineage>
        <taxon>Eukaryota</taxon>
        <taxon>Fungi</taxon>
        <taxon>Dikarya</taxon>
        <taxon>Ascomycota</taxon>
        <taxon>Pezizomycotina</taxon>
        <taxon>Orbiliomycetes</taxon>
        <taxon>Orbiliales</taxon>
        <taxon>Orbiliaceae</taxon>
        <taxon>Arthrobotrys</taxon>
    </lineage>
</organism>
<evidence type="ECO:0000313" key="2">
    <source>
        <dbReference type="EMBL" id="RVD83892.1"/>
    </source>
</evidence>
<gene>
    <name evidence="2" type="ORF">DFL_005664</name>
</gene>
<accession>A0A436ZYN5</accession>
<dbReference type="VEuPathDB" id="FungiDB:DFL_005664"/>
<dbReference type="GeneID" id="93587975"/>
<name>A0A436ZYN5_ARTFL</name>
<feature type="compositionally biased region" description="Polar residues" evidence="1">
    <location>
        <begin position="84"/>
        <end position="100"/>
    </location>
</feature>
<feature type="compositionally biased region" description="Basic residues" evidence="1">
    <location>
        <begin position="1"/>
        <end position="10"/>
    </location>
</feature>
<reference evidence="2 3" key="1">
    <citation type="submission" date="2019-01" db="EMBL/GenBank/DDBJ databases">
        <title>Intercellular communication is required for trap formation in the nematode-trapping fungus Duddingtonia flagrans.</title>
        <authorList>
            <person name="Youssar L."/>
            <person name="Wernet V."/>
            <person name="Hensel N."/>
            <person name="Hildebrandt H.-G."/>
            <person name="Fischer R."/>
        </authorList>
    </citation>
    <scope>NUCLEOTIDE SEQUENCE [LARGE SCALE GENOMIC DNA]</scope>
    <source>
        <strain evidence="2 3">CBS H-5679</strain>
    </source>
</reference>